<comment type="caution">
    <text evidence="1">The sequence shown here is derived from an EMBL/GenBank/DDBJ whole genome shotgun (WGS) entry which is preliminary data.</text>
</comment>
<dbReference type="EMBL" id="FCNP01000033">
    <property type="protein sequence ID" value="CVI58777.1"/>
    <property type="molecule type" value="Genomic_DNA"/>
</dbReference>
<sequence>MAEEQEIAVLNPGDVIHAAITVRGTGISESLGIEMTKPALNAWQRQQMPRLPEGHRFEFTDSFVDKPQGEHSVRRELTVVKIDEDKA</sequence>
<evidence type="ECO:0000313" key="1">
    <source>
        <dbReference type="EMBL" id="CVI58777.1"/>
    </source>
</evidence>
<evidence type="ECO:0000313" key="2">
    <source>
        <dbReference type="Proteomes" id="UP000192140"/>
    </source>
</evidence>
<dbReference type="AlphaFoldDB" id="A0A1S7TWU6"/>
<keyword evidence="2" id="KW-1185">Reference proteome</keyword>
<name>A0A1S7TWU6_9HYPH</name>
<reference evidence="1" key="1">
    <citation type="submission" date="2016-01" db="EMBL/GenBank/DDBJ databases">
        <authorList>
            <person name="Regsiter A."/>
            <person name="william w."/>
        </authorList>
    </citation>
    <scope>NUCLEOTIDE SEQUENCE</scope>
    <source>
        <strain evidence="1">NCPPB 1641</strain>
    </source>
</reference>
<dbReference type="Proteomes" id="UP000192140">
    <property type="component" value="Unassembled WGS sequence"/>
</dbReference>
<protein>
    <submittedName>
        <fullName evidence="1">Uncharacterized protein</fullName>
    </submittedName>
</protein>
<dbReference type="RefSeq" id="WP_080854107.1">
    <property type="nucleotide sequence ID" value="NZ_LT009776.1"/>
</dbReference>
<organism evidence="1 2">
    <name type="scientific">Agrobacterium deltaense NCPPB 1641</name>
    <dbReference type="NCBI Taxonomy" id="1183425"/>
    <lineage>
        <taxon>Bacteria</taxon>
        <taxon>Pseudomonadati</taxon>
        <taxon>Pseudomonadota</taxon>
        <taxon>Alphaproteobacteria</taxon>
        <taxon>Hyphomicrobiales</taxon>
        <taxon>Rhizobiaceae</taxon>
        <taxon>Rhizobium/Agrobacterium group</taxon>
        <taxon>Agrobacterium</taxon>
    </lineage>
</organism>
<gene>
    <name evidence="1" type="ORF">AGR7A_Lc120254</name>
</gene>
<accession>A0A1S7TWU6</accession>
<proteinExistence type="predicted"/>